<dbReference type="EMBL" id="QRUD01000019">
    <property type="protein sequence ID" value="RGR40722.1"/>
    <property type="molecule type" value="Genomic_DNA"/>
</dbReference>
<sequence>MIMDIKDFTEMIKRKRDRLDSMMRRKMPVMVGRMAKDHFQDNFRQGGFVNGGLHPWPKAKRLSSGGSDAASNYGTLLSGRKHLFKSVGYTPADYRVRVFNEVVYAPINNWGGEIDVTVTDRMRRFAWAKFYKASGKRKKTGTGQKKRVKRRSKPKELNPQAQFWRNMALTQKKKLHIRIPQRQFMGESEELNRRIREKVDQEITNILNQ</sequence>
<comment type="caution">
    <text evidence="2">The sequence shown here is derived from an EMBL/GenBank/DDBJ whole genome shotgun (WGS) entry which is preliminary data.</text>
</comment>
<dbReference type="Proteomes" id="UP000266497">
    <property type="component" value="Unassembled WGS sequence"/>
</dbReference>
<feature type="region of interest" description="Disordered" evidence="1">
    <location>
        <begin position="136"/>
        <end position="157"/>
    </location>
</feature>
<proteinExistence type="predicted"/>
<evidence type="ECO:0000256" key="1">
    <source>
        <dbReference type="SAM" id="MobiDB-lite"/>
    </source>
</evidence>
<evidence type="ECO:0000313" key="3">
    <source>
        <dbReference type="Proteomes" id="UP000266497"/>
    </source>
</evidence>
<evidence type="ECO:0008006" key="4">
    <source>
        <dbReference type="Google" id="ProtNLM"/>
    </source>
</evidence>
<evidence type="ECO:0000313" key="2">
    <source>
        <dbReference type="EMBL" id="RGR40722.1"/>
    </source>
</evidence>
<gene>
    <name evidence="2" type="ORF">DWY53_08320</name>
</gene>
<feature type="compositionally biased region" description="Basic residues" evidence="1">
    <location>
        <begin position="136"/>
        <end position="153"/>
    </location>
</feature>
<reference evidence="2 3" key="1">
    <citation type="submission" date="2018-08" db="EMBL/GenBank/DDBJ databases">
        <title>A genome reference for cultivated species of the human gut microbiota.</title>
        <authorList>
            <person name="Zou Y."/>
            <person name="Xue W."/>
            <person name="Luo G."/>
        </authorList>
    </citation>
    <scope>NUCLEOTIDE SEQUENCE [LARGE SCALE GENOMIC DNA]</scope>
    <source>
        <strain evidence="2 3">AF25-30LB</strain>
    </source>
</reference>
<name>A0A395UR74_PHOVU</name>
<organism evidence="2 3">
    <name type="scientific">Phocaeicola vulgatus</name>
    <name type="common">Bacteroides vulgatus</name>
    <dbReference type="NCBI Taxonomy" id="821"/>
    <lineage>
        <taxon>Bacteria</taxon>
        <taxon>Pseudomonadati</taxon>
        <taxon>Bacteroidota</taxon>
        <taxon>Bacteroidia</taxon>
        <taxon>Bacteroidales</taxon>
        <taxon>Bacteroidaceae</taxon>
        <taxon>Phocaeicola</taxon>
    </lineage>
</organism>
<protein>
    <recommendedName>
        <fullName evidence="4">Mu-like prophage protein gpG</fullName>
    </recommendedName>
</protein>
<dbReference type="AlphaFoldDB" id="A0A395UR74"/>
<accession>A0A395UR74</accession>